<keyword evidence="3" id="KW-1185">Reference proteome</keyword>
<gene>
    <name evidence="2" type="ORF">BGZ80_006028</name>
</gene>
<feature type="compositionally biased region" description="Basic and acidic residues" evidence="1">
    <location>
        <begin position="8"/>
        <end position="18"/>
    </location>
</feature>
<sequence length="157" mass="17789">MRHLRKMKTPDMDPREAKPVPAFLRQSGGYADSLRHSDAFTNPNRVTGVNYDSSSITETNSDKQSHGDIRDSEGTTSLAEYDDSRFTTATHESPRNSDSEHGIVYGDNPKDPREHLPFIFPLSMLQASGPEFPIKIEEMVRNYHRSRLARYEFVTAG</sequence>
<proteinExistence type="predicted"/>
<feature type="compositionally biased region" description="Basic and acidic residues" evidence="1">
    <location>
        <begin position="60"/>
        <end position="73"/>
    </location>
</feature>
<reference evidence="2" key="1">
    <citation type="journal article" date="2020" name="Fungal Divers.">
        <title>Resolving the Mortierellaceae phylogeny through synthesis of multi-gene phylogenetics and phylogenomics.</title>
        <authorList>
            <person name="Vandepol N."/>
            <person name="Liber J."/>
            <person name="Desiro A."/>
            <person name="Na H."/>
            <person name="Kennedy M."/>
            <person name="Barry K."/>
            <person name="Grigoriev I.V."/>
            <person name="Miller A.N."/>
            <person name="O'Donnell K."/>
            <person name="Stajich J.E."/>
            <person name="Bonito G."/>
        </authorList>
    </citation>
    <scope>NUCLEOTIDE SEQUENCE</scope>
    <source>
        <strain evidence="2">NRRL 2769</strain>
    </source>
</reference>
<dbReference type="Proteomes" id="UP000703661">
    <property type="component" value="Unassembled WGS sequence"/>
</dbReference>
<evidence type="ECO:0000313" key="2">
    <source>
        <dbReference type="EMBL" id="KAG0019283.1"/>
    </source>
</evidence>
<feature type="region of interest" description="Disordered" evidence="1">
    <location>
        <begin position="1"/>
        <end position="110"/>
    </location>
</feature>
<evidence type="ECO:0000313" key="3">
    <source>
        <dbReference type="Proteomes" id="UP000703661"/>
    </source>
</evidence>
<organism evidence="2 3">
    <name type="scientific">Entomortierella chlamydospora</name>
    <dbReference type="NCBI Taxonomy" id="101097"/>
    <lineage>
        <taxon>Eukaryota</taxon>
        <taxon>Fungi</taxon>
        <taxon>Fungi incertae sedis</taxon>
        <taxon>Mucoromycota</taxon>
        <taxon>Mortierellomycotina</taxon>
        <taxon>Mortierellomycetes</taxon>
        <taxon>Mortierellales</taxon>
        <taxon>Mortierellaceae</taxon>
        <taxon>Entomortierella</taxon>
    </lineage>
</organism>
<feature type="compositionally biased region" description="Polar residues" evidence="1">
    <location>
        <begin position="39"/>
        <end position="59"/>
    </location>
</feature>
<protein>
    <submittedName>
        <fullName evidence="2">Uncharacterized protein</fullName>
    </submittedName>
</protein>
<dbReference type="AlphaFoldDB" id="A0A9P6N0K6"/>
<comment type="caution">
    <text evidence="2">The sequence shown here is derived from an EMBL/GenBank/DDBJ whole genome shotgun (WGS) entry which is preliminary data.</text>
</comment>
<name>A0A9P6N0K6_9FUNG</name>
<evidence type="ECO:0000256" key="1">
    <source>
        <dbReference type="SAM" id="MobiDB-lite"/>
    </source>
</evidence>
<feature type="non-terminal residue" evidence="2">
    <location>
        <position position="157"/>
    </location>
</feature>
<accession>A0A9P6N0K6</accession>
<dbReference type="EMBL" id="JAAAID010000298">
    <property type="protein sequence ID" value="KAG0019283.1"/>
    <property type="molecule type" value="Genomic_DNA"/>
</dbReference>
<feature type="compositionally biased region" description="Basic and acidic residues" evidence="1">
    <location>
        <begin position="92"/>
        <end position="101"/>
    </location>
</feature>